<sequence>MEKLTVYRFRTQFKAGDFPFLIFHVSYGVSALIDGRQFCGNLLDLLTGYIFQITRGNCAYSNQPGHQITFFF</sequence>
<dbReference type="AlphaFoldDB" id="A0A848APQ1"/>
<dbReference type="Proteomes" id="UP000576225">
    <property type="component" value="Unassembled WGS sequence"/>
</dbReference>
<protein>
    <submittedName>
        <fullName evidence="1">Uncharacterized protein</fullName>
    </submittedName>
</protein>
<reference evidence="1 2" key="1">
    <citation type="submission" date="2020-04" db="EMBL/GenBank/DDBJ databases">
        <authorList>
            <person name="Hitch T.C.A."/>
            <person name="Wylensek D."/>
            <person name="Clavel T."/>
        </authorList>
    </citation>
    <scope>NUCLEOTIDE SEQUENCE [LARGE SCALE GENOMIC DNA]</scope>
    <source>
        <strain evidence="1 2">COR2-253-APC-1A</strain>
    </source>
</reference>
<gene>
    <name evidence="1" type="ORF">HF882_00210</name>
</gene>
<proteinExistence type="predicted"/>
<evidence type="ECO:0000313" key="1">
    <source>
        <dbReference type="EMBL" id="NMD84998.1"/>
    </source>
</evidence>
<name>A0A848APQ1_9BACT</name>
<evidence type="ECO:0000313" key="2">
    <source>
        <dbReference type="Proteomes" id="UP000576225"/>
    </source>
</evidence>
<organism evidence="1 2">
    <name type="scientific">Victivallis vadensis</name>
    <dbReference type="NCBI Taxonomy" id="172901"/>
    <lineage>
        <taxon>Bacteria</taxon>
        <taxon>Pseudomonadati</taxon>
        <taxon>Lentisphaerota</taxon>
        <taxon>Lentisphaeria</taxon>
        <taxon>Victivallales</taxon>
        <taxon>Victivallaceae</taxon>
        <taxon>Victivallis</taxon>
    </lineage>
</organism>
<comment type="caution">
    <text evidence="1">The sequence shown here is derived from an EMBL/GenBank/DDBJ whole genome shotgun (WGS) entry which is preliminary data.</text>
</comment>
<dbReference type="EMBL" id="JABAEW010000001">
    <property type="protein sequence ID" value="NMD84998.1"/>
    <property type="molecule type" value="Genomic_DNA"/>
</dbReference>
<dbReference type="RefSeq" id="WP_168961122.1">
    <property type="nucleotide sequence ID" value="NZ_JABAEW010000001.1"/>
</dbReference>
<accession>A0A848APQ1</accession>